<proteinExistence type="predicted"/>
<accession>X0V8K3</accession>
<organism evidence="1">
    <name type="scientific">marine sediment metagenome</name>
    <dbReference type="NCBI Taxonomy" id="412755"/>
    <lineage>
        <taxon>unclassified sequences</taxon>
        <taxon>metagenomes</taxon>
        <taxon>ecological metagenomes</taxon>
    </lineage>
</organism>
<reference evidence="1" key="1">
    <citation type="journal article" date="2014" name="Front. Microbiol.">
        <title>High frequency of phylogenetically diverse reductive dehalogenase-homologous genes in deep subseafloor sedimentary metagenomes.</title>
        <authorList>
            <person name="Kawai M."/>
            <person name="Futagami T."/>
            <person name="Toyoda A."/>
            <person name="Takaki Y."/>
            <person name="Nishi S."/>
            <person name="Hori S."/>
            <person name="Arai W."/>
            <person name="Tsubouchi T."/>
            <person name="Morono Y."/>
            <person name="Uchiyama I."/>
            <person name="Ito T."/>
            <person name="Fujiyama A."/>
            <person name="Inagaki F."/>
            <person name="Takami H."/>
        </authorList>
    </citation>
    <scope>NUCLEOTIDE SEQUENCE</scope>
    <source>
        <strain evidence="1">Expedition CK06-06</strain>
    </source>
</reference>
<feature type="non-terminal residue" evidence="1">
    <location>
        <position position="1"/>
    </location>
</feature>
<name>X0V8K3_9ZZZZ</name>
<dbReference type="AlphaFoldDB" id="X0V8K3"/>
<dbReference type="EMBL" id="BARS01037604">
    <property type="protein sequence ID" value="GAG14479.1"/>
    <property type="molecule type" value="Genomic_DNA"/>
</dbReference>
<gene>
    <name evidence="1" type="ORF">S01H1_57645</name>
</gene>
<protein>
    <submittedName>
        <fullName evidence="1">Uncharacterized protein</fullName>
    </submittedName>
</protein>
<sequence>AGEIVVELWNLGDETARVHVIHGLGGPTPDESWAGHRAATQFLANRARGAGWVIPIPPNTAAPVLSRPITTGATLSGLIELRALEPGAADLRVRVFLSPPRAERMPHPITQYSPSPFLGMWQYPEPRRELASRYVVGRDWVFITIGDPAAAGLIEGDLLAGNYGIIYDITLELDNPTAEEVPVVLYLEPGGGPARGALLIDGTPVQAAVLKRDSEAELARYLLAPGERRRVSIETIPQGGSNYPVRLVARAI</sequence>
<evidence type="ECO:0000313" key="1">
    <source>
        <dbReference type="EMBL" id="GAG14479.1"/>
    </source>
</evidence>
<comment type="caution">
    <text evidence="1">The sequence shown here is derived from an EMBL/GenBank/DDBJ whole genome shotgun (WGS) entry which is preliminary data.</text>
</comment>